<name>A0A9W6YSD4_AMBMO</name>
<sequence length="440" mass="51803">MFSLHRYRQKLVLLDPSTILVTVTTLLFLFSIIKIFNATTQVSSIRLGDLVVHDTASNIDATTNPSKSNFDLDSNSDDIISGSKSNSKSKSSLSSDTKKLTGSKLLNSQSEAPYQRENATIMTLCRDEDMWDIIKSVRRLEDRFNHKYHYDWVFLNNEEFSDEFKKRLTSLVSGEAKFGVIPREHWSYPDFVDQEKAKEGRERMAQQGIIYAEMESYRHMCRFNSGFFYEHPLMKQYKYYWRVEPDVNFFCDVDYDPFRYLRVNNKLYGFTISIYEFELTIESLWGHVKDFIKKNPQYLDKNNFMDFLSNDGGDSYNLCHFWSNFEIADMDFWRSEAYTKFFNYLDSTGGFFYERWGDAPIHSIGISLFAGRDQIHYFDDIGYNHGVYSMCPIDEQVWLDKKCSCEPNSDFTFRGYSCGQHYFKVTGKKKPDNWKDYADL</sequence>
<accession>A0A9W6YSD4</accession>
<keyword evidence="4" id="KW-0808">Transferase</keyword>
<feature type="transmembrane region" description="Helical" evidence="7">
    <location>
        <begin position="12"/>
        <end position="36"/>
    </location>
</feature>
<dbReference type="GO" id="GO:0006493">
    <property type="term" value="P:protein O-linked glycosylation"/>
    <property type="evidence" value="ECO:0007669"/>
    <property type="project" value="TreeGrafter"/>
</dbReference>
<feature type="active site" description="Nucleophile" evidence="6">
    <location>
        <position position="326"/>
    </location>
</feature>
<dbReference type="PANTHER" id="PTHR31121">
    <property type="entry name" value="ALPHA-1,2 MANNOSYLTRANSFERASE KTR1"/>
    <property type="match status" value="1"/>
</dbReference>
<evidence type="ECO:0000256" key="7">
    <source>
        <dbReference type="SAM" id="Phobius"/>
    </source>
</evidence>
<evidence type="ECO:0000256" key="1">
    <source>
        <dbReference type="ARBA" id="ARBA00004606"/>
    </source>
</evidence>
<comment type="caution">
    <text evidence="8">The sequence shown here is derived from an EMBL/GenBank/DDBJ whole genome shotgun (WGS) entry which is preliminary data.</text>
</comment>
<keyword evidence="7" id="KW-1133">Transmembrane helix</keyword>
<dbReference type="GO" id="GO:0000026">
    <property type="term" value="F:alpha-1,2-mannosyltransferase activity"/>
    <property type="evidence" value="ECO:0007669"/>
    <property type="project" value="TreeGrafter"/>
</dbReference>
<evidence type="ECO:0000256" key="6">
    <source>
        <dbReference type="PIRSR" id="PIRSR018153-1"/>
    </source>
</evidence>
<dbReference type="FunFam" id="3.90.550.10:FF:000051">
    <property type="entry name" value="Alpha-1,2-mannosyltransferase (Ktr4)"/>
    <property type="match status" value="1"/>
</dbReference>
<dbReference type="EMBL" id="BSXU01000042">
    <property type="protein sequence ID" value="GMG18998.1"/>
    <property type="molecule type" value="Genomic_DNA"/>
</dbReference>
<comment type="similarity">
    <text evidence="2">Belongs to the glycosyltransferase 15 family.</text>
</comment>
<evidence type="ECO:0000256" key="2">
    <source>
        <dbReference type="ARBA" id="ARBA00007677"/>
    </source>
</evidence>
<dbReference type="GO" id="GO:0000032">
    <property type="term" value="P:cell wall mannoprotein biosynthetic process"/>
    <property type="evidence" value="ECO:0007669"/>
    <property type="project" value="TreeGrafter"/>
</dbReference>
<keyword evidence="3" id="KW-0328">Glycosyltransferase</keyword>
<comment type="subcellular location">
    <subcellularLocation>
        <location evidence="1">Membrane</location>
        <topology evidence="1">Single-pass type II membrane protein</topology>
    </subcellularLocation>
</comment>
<evidence type="ECO:0000313" key="8">
    <source>
        <dbReference type="EMBL" id="GMG18998.1"/>
    </source>
</evidence>
<dbReference type="GO" id="GO:0016020">
    <property type="term" value="C:membrane"/>
    <property type="evidence" value="ECO:0007669"/>
    <property type="project" value="UniProtKB-SubCell"/>
</dbReference>
<dbReference type="Gene3D" id="3.90.550.10">
    <property type="entry name" value="Spore Coat Polysaccharide Biosynthesis Protein SpsA, Chain A"/>
    <property type="match status" value="1"/>
</dbReference>
<dbReference type="AlphaFoldDB" id="A0A9W6YSD4"/>
<gene>
    <name evidence="8" type="ORF">Amon01_000013300</name>
</gene>
<reference evidence="8" key="1">
    <citation type="submission" date="2023-04" db="EMBL/GenBank/DDBJ databases">
        <title>Ambrosiozyma monospora NBRC 1965.</title>
        <authorList>
            <person name="Ichikawa N."/>
            <person name="Sato H."/>
            <person name="Tonouchi N."/>
        </authorList>
    </citation>
    <scope>NUCLEOTIDE SEQUENCE</scope>
    <source>
        <strain evidence="8">NBRC 1965</strain>
    </source>
</reference>
<protein>
    <submittedName>
        <fullName evidence="8">Unnamed protein product</fullName>
    </submittedName>
</protein>
<keyword evidence="7" id="KW-0472">Membrane</keyword>
<dbReference type="GO" id="GO:0006487">
    <property type="term" value="P:protein N-linked glycosylation"/>
    <property type="evidence" value="ECO:0007669"/>
    <property type="project" value="TreeGrafter"/>
</dbReference>
<dbReference type="Pfam" id="PF01793">
    <property type="entry name" value="Glyco_transf_15"/>
    <property type="match status" value="1"/>
</dbReference>
<dbReference type="PIRSF" id="PIRSF018153">
    <property type="entry name" value="Glyco_trans_15"/>
    <property type="match status" value="1"/>
</dbReference>
<dbReference type="PANTHER" id="PTHR31121:SF6">
    <property type="entry name" value="ALPHA-1,2 MANNOSYLTRANSFERASE KTR1"/>
    <property type="match status" value="1"/>
</dbReference>
<proteinExistence type="inferred from homology"/>
<dbReference type="SUPFAM" id="SSF53448">
    <property type="entry name" value="Nucleotide-diphospho-sugar transferases"/>
    <property type="match status" value="1"/>
</dbReference>
<evidence type="ECO:0000313" key="9">
    <source>
        <dbReference type="Proteomes" id="UP001165063"/>
    </source>
</evidence>
<evidence type="ECO:0000256" key="5">
    <source>
        <dbReference type="ARBA" id="ARBA00022968"/>
    </source>
</evidence>
<dbReference type="GO" id="GO:0005794">
    <property type="term" value="C:Golgi apparatus"/>
    <property type="evidence" value="ECO:0007669"/>
    <property type="project" value="TreeGrafter"/>
</dbReference>
<dbReference type="Proteomes" id="UP001165063">
    <property type="component" value="Unassembled WGS sequence"/>
</dbReference>
<keyword evidence="7" id="KW-0812">Transmembrane</keyword>
<evidence type="ECO:0000256" key="3">
    <source>
        <dbReference type="ARBA" id="ARBA00022676"/>
    </source>
</evidence>
<dbReference type="OrthoDB" id="439943at2759"/>
<dbReference type="InterPro" id="IPR002685">
    <property type="entry name" value="Glyco_trans_15"/>
</dbReference>
<keyword evidence="9" id="KW-1185">Reference proteome</keyword>
<keyword evidence="5" id="KW-0735">Signal-anchor</keyword>
<dbReference type="InterPro" id="IPR029044">
    <property type="entry name" value="Nucleotide-diphossugar_trans"/>
</dbReference>
<evidence type="ECO:0000256" key="4">
    <source>
        <dbReference type="ARBA" id="ARBA00022679"/>
    </source>
</evidence>
<organism evidence="8 9">
    <name type="scientific">Ambrosiozyma monospora</name>
    <name type="common">Yeast</name>
    <name type="synonym">Endomycopsis monosporus</name>
    <dbReference type="NCBI Taxonomy" id="43982"/>
    <lineage>
        <taxon>Eukaryota</taxon>
        <taxon>Fungi</taxon>
        <taxon>Dikarya</taxon>
        <taxon>Ascomycota</taxon>
        <taxon>Saccharomycotina</taxon>
        <taxon>Pichiomycetes</taxon>
        <taxon>Pichiales</taxon>
        <taxon>Pichiaceae</taxon>
        <taxon>Ambrosiozyma</taxon>
    </lineage>
</organism>